<dbReference type="Pfam" id="PF01061">
    <property type="entry name" value="ABC2_membrane"/>
    <property type="match status" value="1"/>
</dbReference>
<dbReference type="AlphaFoldDB" id="A0A329QW25"/>
<dbReference type="RefSeq" id="WP_112257535.1">
    <property type="nucleotide sequence ID" value="NZ_QMIG01000004.1"/>
</dbReference>
<feature type="transmembrane region" description="Helical" evidence="6">
    <location>
        <begin position="193"/>
        <end position="214"/>
    </location>
</feature>
<dbReference type="GO" id="GO:0140359">
    <property type="term" value="F:ABC-type transporter activity"/>
    <property type="evidence" value="ECO:0007669"/>
    <property type="project" value="InterPro"/>
</dbReference>
<gene>
    <name evidence="8" type="ORF">DPM12_06645</name>
</gene>
<feature type="domain" description="ABC transmembrane type-2" evidence="7">
    <location>
        <begin position="41"/>
        <end position="275"/>
    </location>
</feature>
<feature type="transmembrane region" description="Helical" evidence="6">
    <location>
        <begin position="43"/>
        <end position="65"/>
    </location>
</feature>
<keyword evidence="2 6" id="KW-0812">Transmembrane</keyword>
<name>A0A329QW25_9ACTN</name>
<dbReference type="Proteomes" id="UP000250462">
    <property type="component" value="Unassembled WGS sequence"/>
</dbReference>
<dbReference type="PROSITE" id="PS51012">
    <property type="entry name" value="ABC_TM2"/>
    <property type="match status" value="1"/>
</dbReference>
<evidence type="ECO:0000256" key="6">
    <source>
        <dbReference type="RuleBase" id="RU361157"/>
    </source>
</evidence>
<feature type="transmembrane region" description="Helical" evidence="6">
    <location>
        <begin position="249"/>
        <end position="269"/>
    </location>
</feature>
<dbReference type="InterPro" id="IPR000412">
    <property type="entry name" value="ABC_2_transport"/>
</dbReference>
<dbReference type="GO" id="GO:0046677">
    <property type="term" value="P:response to antibiotic"/>
    <property type="evidence" value="ECO:0007669"/>
    <property type="project" value="UniProtKB-KW"/>
</dbReference>
<evidence type="ECO:0000259" key="7">
    <source>
        <dbReference type="PROSITE" id="PS51012"/>
    </source>
</evidence>
<feature type="transmembrane region" description="Helical" evidence="6">
    <location>
        <begin position="128"/>
        <end position="147"/>
    </location>
</feature>
<accession>A0A329QW25</accession>
<dbReference type="InterPro" id="IPR047817">
    <property type="entry name" value="ABC2_TM_bact-type"/>
</dbReference>
<keyword evidence="9" id="KW-1185">Reference proteome</keyword>
<reference evidence="8 9" key="1">
    <citation type="submission" date="2018-06" db="EMBL/GenBank/DDBJ databases">
        <title>Phytoactinopolyspora halophila sp. nov., a novel halophilic actinomycete isolated from a saline soil in China.</title>
        <authorList>
            <person name="Tang S.-K."/>
        </authorList>
    </citation>
    <scope>NUCLEOTIDE SEQUENCE [LARGE SCALE GENOMIC DNA]</scope>
    <source>
        <strain evidence="8 9">YIM 96934</strain>
    </source>
</reference>
<dbReference type="GO" id="GO:0043190">
    <property type="term" value="C:ATP-binding cassette (ABC) transporter complex"/>
    <property type="evidence" value="ECO:0007669"/>
    <property type="project" value="InterPro"/>
</dbReference>
<sequence>MTTTHVWPTIPATATTRLRATLADSWLMTRRNLVYWIRSPEELFGSLVFPLITVLLFGYVFGNAIPVPGGGEYREFLMPGLFAMTMIFGLVITTGAVVTDTERGVTDRFRAMPISSSAVMIGRSTSDMVRAGADLLVLIGCGALVGWRSHGTVAATLGGLGLLLLLRLALIWVGIYLGLILRTAEGVSAISPLVLPFAMVSNAFVAPALMPSWLGTVAEFTPMSATVTATRELFGNPGLTGESWAAEHATLLAVLWPLVLILVFFPLAVGRYRRSR</sequence>
<keyword evidence="4 6" id="KW-0472">Membrane</keyword>
<evidence type="ECO:0000256" key="1">
    <source>
        <dbReference type="ARBA" id="ARBA00004141"/>
    </source>
</evidence>
<evidence type="ECO:0000256" key="2">
    <source>
        <dbReference type="ARBA" id="ARBA00022692"/>
    </source>
</evidence>
<dbReference type="InterPro" id="IPR051784">
    <property type="entry name" value="Nod_factor_ABC_transporter"/>
</dbReference>
<feature type="transmembrane region" description="Helical" evidence="6">
    <location>
        <begin position="77"/>
        <end position="98"/>
    </location>
</feature>
<comment type="subcellular location">
    <subcellularLocation>
        <location evidence="6">Cell membrane</location>
        <topology evidence="6">Multi-pass membrane protein</topology>
    </subcellularLocation>
    <subcellularLocation>
        <location evidence="1">Membrane</location>
        <topology evidence="1">Multi-pass membrane protein</topology>
    </subcellularLocation>
</comment>
<comment type="caution">
    <text evidence="8">The sequence shown here is derived from an EMBL/GenBank/DDBJ whole genome shotgun (WGS) entry which is preliminary data.</text>
</comment>
<evidence type="ECO:0000313" key="8">
    <source>
        <dbReference type="EMBL" id="RAW16323.1"/>
    </source>
</evidence>
<dbReference type="PANTHER" id="PTHR43229">
    <property type="entry name" value="NODULATION PROTEIN J"/>
    <property type="match status" value="1"/>
</dbReference>
<dbReference type="PIRSF" id="PIRSF006648">
    <property type="entry name" value="DrrB"/>
    <property type="match status" value="1"/>
</dbReference>
<feature type="transmembrane region" description="Helical" evidence="6">
    <location>
        <begin position="153"/>
        <end position="181"/>
    </location>
</feature>
<keyword evidence="6" id="KW-1003">Cell membrane</keyword>
<dbReference type="PANTHER" id="PTHR43229:SF2">
    <property type="entry name" value="NODULATION PROTEIN J"/>
    <property type="match status" value="1"/>
</dbReference>
<comment type="similarity">
    <text evidence="6">Belongs to the ABC-2 integral membrane protein family.</text>
</comment>
<evidence type="ECO:0000256" key="3">
    <source>
        <dbReference type="ARBA" id="ARBA00022989"/>
    </source>
</evidence>
<dbReference type="InterPro" id="IPR013525">
    <property type="entry name" value="ABC2_TM"/>
</dbReference>
<evidence type="ECO:0000256" key="4">
    <source>
        <dbReference type="ARBA" id="ARBA00023136"/>
    </source>
</evidence>
<keyword evidence="5" id="KW-0046">Antibiotic resistance</keyword>
<dbReference type="OrthoDB" id="3370990at2"/>
<evidence type="ECO:0000313" key="9">
    <source>
        <dbReference type="Proteomes" id="UP000250462"/>
    </source>
</evidence>
<keyword evidence="6" id="KW-0813">Transport</keyword>
<evidence type="ECO:0000256" key="5">
    <source>
        <dbReference type="ARBA" id="ARBA00023251"/>
    </source>
</evidence>
<keyword evidence="3 6" id="KW-1133">Transmembrane helix</keyword>
<protein>
    <recommendedName>
        <fullName evidence="6">Transport permease protein</fullName>
    </recommendedName>
</protein>
<dbReference type="EMBL" id="QMIG01000004">
    <property type="protein sequence ID" value="RAW16323.1"/>
    <property type="molecule type" value="Genomic_DNA"/>
</dbReference>
<proteinExistence type="inferred from homology"/>
<organism evidence="8 9">
    <name type="scientific">Phytoactinopolyspora halophila</name>
    <dbReference type="NCBI Taxonomy" id="1981511"/>
    <lineage>
        <taxon>Bacteria</taxon>
        <taxon>Bacillati</taxon>
        <taxon>Actinomycetota</taxon>
        <taxon>Actinomycetes</taxon>
        <taxon>Jiangellales</taxon>
        <taxon>Jiangellaceae</taxon>
        <taxon>Phytoactinopolyspora</taxon>
    </lineage>
</organism>